<reference evidence="6" key="1">
    <citation type="submission" date="2017-01" db="EMBL/GenBank/DDBJ databases">
        <authorList>
            <person name="Wang Y."/>
            <person name="White M."/>
            <person name="Kvist S."/>
            <person name="Moncalvo J.-M."/>
        </authorList>
    </citation>
    <scope>NUCLEOTIDE SEQUENCE [LARGE SCALE GENOMIC DNA]</scope>
    <source>
        <strain evidence="6">COL-18-3</strain>
    </source>
</reference>
<proteinExistence type="inferred from homology"/>
<dbReference type="Proteomes" id="UP000188320">
    <property type="component" value="Unassembled WGS sequence"/>
</dbReference>
<evidence type="ECO:0000256" key="1">
    <source>
        <dbReference type="ARBA" id="ARBA00010014"/>
    </source>
</evidence>
<dbReference type="SMART" id="SM01413">
    <property type="entry name" value="Ribosomal_S19e"/>
    <property type="match status" value="1"/>
</dbReference>
<evidence type="ECO:0000313" key="4">
    <source>
        <dbReference type="EMBL" id="OMH81315.1"/>
    </source>
</evidence>
<reference evidence="4" key="2">
    <citation type="submission" date="2017-01" db="EMBL/GenBank/DDBJ databases">
        <authorList>
            <person name="Mah S.A."/>
            <person name="Swanson W.J."/>
            <person name="Moy G.W."/>
            <person name="Vacquier V.D."/>
        </authorList>
    </citation>
    <scope>NUCLEOTIDE SEQUENCE [LARGE SCALE GENOMIC DNA]</scope>
    <source>
        <strain evidence="4">COL-18-3</strain>
    </source>
</reference>
<dbReference type="InterPro" id="IPR036388">
    <property type="entry name" value="WH-like_DNA-bd_sf"/>
</dbReference>
<comment type="caution">
    <text evidence="4">The sequence shown here is derived from an EMBL/GenBank/DDBJ whole genome shotgun (WGS) entry which is preliminary data.</text>
</comment>
<dbReference type="Pfam" id="PF01090">
    <property type="entry name" value="Ribosomal_S19e"/>
    <property type="match status" value="1"/>
</dbReference>
<dbReference type="FunFam" id="1.10.10.10:FF:000118">
    <property type="entry name" value="40S ribosomal protein S19"/>
    <property type="match status" value="1"/>
</dbReference>
<evidence type="ECO:0000313" key="5">
    <source>
        <dbReference type="EMBL" id="OMH83259.1"/>
    </source>
</evidence>
<dbReference type="OrthoDB" id="428974at2759"/>
<dbReference type="GO" id="GO:0022627">
    <property type="term" value="C:cytosolic small ribosomal subunit"/>
    <property type="evidence" value="ECO:0007669"/>
    <property type="project" value="TreeGrafter"/>
</dbReference>
<evidence type="ECO:0000256" key="2">
    <source>
        <dbReference type="ARBA" id="ARBA00022980"/>
    </source>
</evidence>
<keyword evidence="2 4" id="KW-0689">Ribosomal protein</keyword>
<dbReference type="EMBL" id="LSSK01000928">
    <property type="protein sequence ID" value="OMH81315.1"/>
    <property type="molecule type" value="Genomic_DNA"/>
</dbReference>
<dbReference type="InterPro" id="IPR001266">
    <property type="entry name" value="Ribosomal_eS19"/>
</dbReference>
<evidence type="ECO:0000256" key="3">
    <source>
        <dbReference type="ARBA" id="ARBA00023274"/>
    </source>
</evidence>
<evidence type="ECO:0000313" key="6">
    <source>
        <dbReference type="Proteomes" id="UP000188320"/>
    </source>
</evidence>
<dbReference type="AlphaFoldDB" id="A0A1R1PK23"/>
<dbReference type="EMBL" id="LSSK01000465">
    <property type="protein sequence ID" value="OMH83259.1"/>
    <property type="molecule type" value="Genomic_DNA"/>
</dbReference>
<protein>
    <submittedName>
        <fullName evidence="4">40S ribosomal protein S19</fullName>
    </submittedName>
</protein>
<dbReference type="GO" id="GO:0006412">
    <property type="term" value="P:translation"/>
    <property type="evidence" value="ECO:0007669"/>
    <property type="project" value="InterPro"/>
</dbReference>
<dbReference type="GO" id="GO:0003723">
    <property type="term" value="F:RNA binding"/>
    <property type="evidence" value="ECO:0007669"/>
    <property type="project" value="TreeGrafter"/>
</dbReference>
<dbReference type="GO" id="GO:0003735">
    <property type="term" value="F:structural constituent of ribosome"/>
    <property type="evidence" value="ECO:0007669"/>
    <property type="project" value="InterPro"/>
</dbReference>
<dbReference type="PANTHER" id="PTHR11710:SF0">
    <property type="entry name" value="40S RIBOSOMAL PROTEIN S19"/>
    <property type="match status" value="1"/>
</dbReference>
<gene>
    <name evidence="5" type="ORF">AX774_g3229</name>
    <name evidence="4" type="ORF">AX774_g5228</name>
</gene>
<keyword evidence="6" id="KW-1185">Reference proteome</keyword>
<keyword evidence="3" id="KW-0687">Ribonucleoprotein</keyword>
<dbReference type="PANTHER" id="PTHR11710">
    <property type="entry name" value="40S RIBOSOMAL PROTEIN S19"/>
    <property type="match status" value="1"/>
</dbReference>
<organism evidence="4 6">
    <name type="scientific">Zancudomyces culisetae</name>
    <name type="common">Gut fungus</name>
    <name type="synonym">Smittium culisetae</name>
    <dbReference type="NCBI Taxonomy" id="1213189"/>
    <lineage>
        <taxon>Eukaryota</taxon>
        <taxon>Fungi</taxon>
        <taxon>Fungi incertae sedis</taxon>
        <taxon>Zoopagomycota</taxon>
        <taxon>Kickxellomycotina</taxon>
        <taxon>Harpellomycetes</taxon>
        <taxon>Harpellales</taxon>
        <taxon>Legeriomycetaceae</taxon>
        <taxon>Zancudomyces</taxon>
    </lineage>
</organism>
<dbReference type="InterPro" id="IPR036390">
    <property type="entry name" value="WH_DNA-bd_sf"/>
</dbReference>
<name>A0A1R1PK23_ZANCU</name>
<accession>A0A1R1PK23</accession>
<dbReference type="SUPFAM" id="SSF46785">
    <property type="entry name" value="Winged helix' DNA-binding domain"/>
    <property type="match status" value="1"/>
</dbReference>
<sequence length="149" mass="16324">MSAPVTVKDVNAHSFVKAYAAHLKKSGKLDIPAWTEYCKTGAYKELSPLDNDWFYVRCAAIARHIYLRGNVGVGALTKVHGGKIRRGTRPSHHANGSGNVARKCLQALEKLNILEKDNNGGRKISSTGQRDLDRISAQVVKTKLAAEQQ</sequence>
<dbReference type="GO" id="GO:0000028">
    <property type="term" value="P:ribosomal small subunit assembly"/>
    <property type="evidence" value="ECO:0007669"/>
    <property type="project" value="TreeGrafter"/>
</dbReference>
<dbReference type="Gene3D" id="1.10.10.10">
    <property type="entry name" value="Winged helix-like DNA-binding domain superfamily/Winged helix DNA-binding domain"/>
    <property type="match status" value="1"/>
</dbReference>
<comment type="similarity">
    <text evidence="1">Belongs to the eukaryotic ribosomal protein eS19 family.</text>
</comment>